<dbReference type="Proteomes" id="UP001500956">
    <property type="component" value="Unassembled WGS sequence"/>
</dbReference>
<gene>
    <name evidence="3" type="ORF">GCM10023216_01300</name>
</gene>
<dbReference type="Pfam" id="PF00496">
    <property type="entry name" value="SBP_bac_5"/>
    <property type="match status" value="1"/>
</dbReference>
<organism evidence="3 4">
    <name type="scientific">Isoptericola chiayiensis</name>
    <dbReference type="NCBI Taxonomy" id="579446"/>
    <lineage>
        <taxon>Bacteria</taxon>
        <taxon>Bacillati</taxon>
        <taxon>Actinomycetota</taxon>
        <taxon>Actinomycetes</taxon>
        <taxon>Micrococcales</taxon>
        <taxon>Promicromonosporaceae</taxon>
        <taxon>Isoptericola</taxon>
    </lineage>
</organism>
<keyword evidence="4" id="KW-1185">Reference proteome</keyword>
<feature type="signal peptide" evidence="1">
    <location>
        <begin position="1"/>
        <end position="22"/>
    </location>
</feature>
<feature type="domain" description="Solute-binding protein family 5" evidence="2">
    <location>
        <begin position="96"/>
        <end position="457"/>
    </location>
</feature>
<dbReference type="Gene3D" id="3.10.105.10">
    <property type="entry name" value="Dipeptide-binding Protein, Domain 3"/>
    <property type="match status" value="1"/>
</dbReference>
<dbReference type="SUPFAM" id="SSF53850">
    <property type="entry name" value="Periplasmic binding protein-like II"/>
    <property type="match status" value="1"/>
</dbReference>
<dbReference type="InterPro" id="IPR000914">
    <property type="entry name" value="SBP_5_dom"/>
</dbReference>
<dbReference type="InterPro" id="IPR030678">
    <property type="entry name" value="Peptide/Ni-bd"/>
</dbReference>
<evidence type="ECO:0000313" key="3">
    <source>
        <dbReference type="EMBL" id="GAA4717106.1"/>
    </source>
</evidence>
<dbReference type="PANTHER" id="PTHR30290">
    <property type="entry name" value="PERIPLASMIC BINDING COMPONENT OF ABC TRANSPORTER"/>
    <property type="match status" value="1"/>
</dbReference>
<evidence type="ECO:0000259" key="2">
    <source>
        <dbReference type="Pfam" id="PF00496"/>
    </source>
</evidence>
<dbReference type="EMBL" id="BAABID010000002">
    <property type="protein sequence ID" value="GAA4717106.1"/>
    <property type="molecule type" value="Genomic_DNA"/>
</dbReference>
<sequence>MRIRKLSATFAGAAVVAMLATACGGGGDTDTSTDTTEGQTEAAATGEVLTVGMPNGTQTENQSPFATGSAALSLGYAFVIYEPLMMVNDAKPAEDPQPWLADSIEWSEDYTQAVITPREGVTWSDGEAFDAEDVAFSIQLRQDHEGLNTSALPIESVESDGTTVTVTFGAPQYVNTAKLADMLIVPEHLWAGVEDPTTFTNTEPVGTGPYTLESWTPQAATVVARDDYWGGDLSVPEIRYSSYNDNNALTTALTTGEAQWGWTFIADYENVYIAADPEHYHQYAAAGLGIDALFLNNEEKPFDDVAFRRALNMALDRRSITDVATSGVNPPITSVTGLPLPAGDEFLSDAFAGEELAADVEGAKQVLTDAGYTGVGESLVDPDGEPVTFELTNPAGWNDYLTALDLIKNAAAELGAEATVQPANADGWFADIIPPGNFDATLHWTDGGATPWDLYSNIMDGAQYAPLGEPATWNFGRYQDEEVTEALATYASTTDDAERTEALATIQQHFVEDVPAIAIWARPATAQYSSLNYTGWPSEEDPYNQPQPTGSQALQILLNLEPAAD</sequence>
<accession>A0ABP8XYW7</accession>
<evidence type="ECO:0000313" key="4">
    <source>
        <dbReference type="Proteomes" id="UP001500956"/>
    </source>
</evidence>
<comment type="caution">
    <text evidence="3">The sequence shown here is derived from an EMBL/GenBank/DDBJ whole genome shotgun (WGS) entry which is preliminary data.</text>
</comment>
<evidence type="ECO:0000256" key="1">
    <source>
        <dbReference type="SAM" id="SignalP"/>
    </source>
</evidence>
<dbReference type="CDD" id="cd08509">
    <property type="entry name" value="PBP2_TmCBP_oligosaccharides_like"/>
    <property type="match status" value="1"/>
</dbReference>
<dbReference type="Gene3D" id="3.40.190.10">
    <property type="entry name" value="Periplasmic binding protein-like II"/>
    <property type="match status" value="1"/>
</dbReference>
<feature type="chain" id="PRO_5047280324" evidence="1">
    <location>
        <begin position="23"/>
        <end position="565"/>
    </location>
</feature>
<keyword evidence="1" id="KW-0732">Signal</keyword>
<dbReference type="PROSITE" id="PS51257">
    <property type="entry name" value="PROKAR_LIPOPROTEIN"/>
    <property type="match status" value="1"/>
</dbReference>
<protein>
    <submittedName>
        <fullName evidence="3">ABC transporter substrate-binding protein</fullName>
    </submittedName>
</protein>
<dbReference type="PANTHER" id="PTHR30290:SF82">
    <property type="entry name" value="ABC-TYPE DIPEPTIDE_OLIGOPEPTIDE TRANSPORT SYSTEM, PERIPLASMIC COMPONENT"/>
    <property type="match status" value="1"/>
</dbReference>
<dbReference type="RefSeq" id="WP_172152046.1">
    <property type="nucleotide sequence ID" value="NZ_BAABID010000002.1"/>
</dbReference>
<dbReference type="Gene3D" id="3.90.76.10">
    <property type="entry name" value="Dipeptide-binding Protein, Domain 1"/>
    <property type="match status" value="1"/>
</dbReference>
<dbReference type="InterPro" id="IPR039424">
    <property type="entry name" value="SBP_5"/>
</dbReference>
<reference evidence="4" key="1">
    <citation type="journal article" date="2019" name="Int. J. Syst. Evol. Microbiol.">
        <title>The Global Catalogue of Microorganisms (GCM) 10K type strain sequencing project: providing services to taxonomists for standard genome sequencing and annotation.</title>
        <authorList>
            <consortium name="The Broad Institute Genomics Platform"/>
            <consortium name="The Broad Institute Genome Sequencing Center for Infectious Disease"/>
            <person name="Wu L."/>
            <person name="Ma J."/>
        </authorList>
    </citation>
    <scope>NUCLEOTIDE SEQUENCE [LARGE SCALE GENOMIC DNA]</scope>
    <source>
        <strain evidence="4">JCM 18063</strain>
    </source>
</reference>
<dbReference type="PIRSF" id="PIRSF002741">
    <property type="entry name" value="MppA"/>
    <property type="match status" value="1"/>
</dbReference>
<name>A0ABP8XYW7_9MICO</name>
<proteinExistence type="predicted"/>